<reference evidence="3" key="1">
    <citation type="journal article" date="2023" name="Commun. Biol.">
        <title>Genome analysis of Parmales, the sister group of diatoms, reveals the evolutionary specialization of diatoms from phago-mixotrophs to photoautotrophs.</title>
        <authorList>
            <person name="Ban H."/>
            <person name="Sato S."/>
            <person name="Yoshikawa S."/>
            <person name="Yamada K."/>
            <person name="Nakamura Y."/>
            <person name="Ichinomiya M."/>
            <person name="Sato N."/>
            <person name="Blanc-Mathieu R."/>
            <person name="Endo H."/>
            <person name="Kuwata A."/>
            <person name="Ogata H."/>
        </authorList>
    </citation>
    <scope>NUCLEOTIDE SEQUENCE [LARGE SCALE GENOMIC DNA]</scope>
</reference>
<dbReference type="InterPro" id="IPR036388">
    <property type="entry name" value="WH-like_DNA-bd_sf"/>
</dbReference>
<name>A0A9W7G413_9STRA</name>
<evidence type="ECO:0000259" key="1">
    <source>
        <dbReference type="PROSITE" id="PS50186"/>
    </source>
</evidence>
<dbReference type="InterPro" id="IPR051696">
    <property type="entry name" value="DENN_Domain_GEFs"/>
</dbReference>
<dbReference type="OrthoDB" id="6019893at2759"/>
<dbReference type="PANTHER" id="PTHR12296:SF21">
    <property type="entry name" value="DENN DOMAIN-CONTAINING PROTEIN 3"/>
    <property type="match status" value="1"/>
</dbReference>
<dbReference type="CDD" id="cd04371">
    <property type="entry name" value="DEP"/>
    <property type="match status" value="1"/>
</dbReference>
<dbReference type="SUPFAM" id="SSF46785">
    <property type="entry name" value="Winged helix' DNA-binding domain"/>
    <property type="match status" value="1"/>
</dbReference>
<dbReference type="GO" id="GO:0032483">
    <property type="term" value="P:regulation of Rab protein signal transduction"/>
    <property type="evidence" value="ECO:0007669"/>
    <property type="project" value="TreeGrafter"/>
</dbReference>
<proteinExistence type="predicted"/>
<sequence length="509" mass="55334">MPPQYSGTTNPEDPTFSHSRTAEWFATLGMESVQAMNESESSPANLREMWLDAIVDVAIVLTSKEVVPLGYDKVEFTPSGGLADLNAGCLKVGQGPMFLAVRRRRNLPLEDQEHYPHISDLSIVRKGSFPATNDGGSPQVPLNLPPSTPINQTPNTPQAVQPTGWKLIETSISGKPADLNHDRPFGALGPNSSSFYLAVKVSRVKSRHSSSSSAVPYTPFAEEEDFNIKFHVPPALLDICVCVDNERPPPSFELCPRDINASAVGGGNTVRLGKKMSPPLGLCDQLFEAKTLDFAPKKGSGYVPAFDLPAAELPSFCFPAGGARLLHKKGRNAPIPSIFHFTFTGIDGSSSYASGLLFHERLDEAVGRELMRKFDGVWGSCDTDSDDGSEMPLRAPSLSSISQGLLRSLALIARSLKDEIVVKDRTYHLKTYPMCFLGVEAITHVAKVFCKGDRVAAIEKLNAVINAGFIAHVTNEHVFEDGEHLFFRFTGDAAGDEIGVFKKEFKGER</sequence>
<organism evidence="2 3">
    <name type="scientific">Triparma columacea</name>
    <dbReference type="NCBI Taxonomy" id="722753"/>
    <lineage>
        <taxon>Eukaryota</taxon>
        <taxon>Sar</taxon>
        <taxon>Stramenopiles</taxon>
        <taxon>Ochrophyta</taxon>
        <taxon>Bolidophyceae</taxon>
        <taxon>Parmales</taxon>
        <taxon>Triparmaceae</taxon>
        <taxon>Triparma</taxon>
    </lineage>
</organism>
<dbReference type="Gene3D" id="2.100.10.50">
    <property type="match status" value="1"/>
</dbReference>
<comment type="caution">
    <text evidence="2">The sequence shown here is derived from an EMBL/GenBank/DDBJ whole genome shotgun (WGS) entry which is preliminary data.</text>
</comment>
<protein>
    <recommendedName>
        <fullName evidence="1">DEP domain-containing protein</fullName>
    </recommendedName>
</protein>
<dbReference type="EMBL" id="BRYA01000049">
    <property type="protein sequence ID" value="GMI35024.1"/>
    <property type="molecule type" value="Genomic_DNA"/>
</dbReference>
<evidence type="ECO:0000313" key="3">
    <source>
        <dbReference type="Proteomes" id="UP001165065"/>
    </source>
</evidence>
<dbReference type="GO" id="GO:0035556">
    <property type="term" value="P:intracellular signal transduction"/>
    <property type="evidence" value="ECO:0007669"/>
    <property type="project" value="InterPro"/>
</dbReference>
<dbReference type="Proteomes" id="UP001165065">
    <property type="component" value="Unassembled WGS sequence"/>
</dbReference>
<dbReference type="PROSITE" id="PS50186">
    <property type="entry name" value="DEP"/>
    <property type="match status" value="1"/>
</dbReference>
<dbReference type="InterPro" id="IPR005113">
    <property type="entry name" value="uDENN_dom"/>
</dbReference>
<dbReference type="Pfam" id="PF00610">
    <property type="entry name" value="DEP"/>
    <property type="match status" value="1"/>
</dbReference>
<feature type="domain" description="DEP" evidence="1">
    <location>
        <begin position="416"/>
        <end position="491"/>
    </location>
</feature>
<dbReference type="Gene3D" id="1.10.10.10">
    <property type="entry name" value="Winged helix-like DNA-binding domain superfamily/Winged helix DNA-binding domain"/>
    <property type="match status" value="1"/>
</dbReference>
<dbReference type="Pfam" id="PF03456">
    <property type="entry name" value="uDENN"/>
    <property type="match status" value="1"/>
</dbReference>
<dbReference type="AlphaFoldDB" id="A0A9W7G413"/>
<dbReference type="InterPro" id="IPR036390">
    <property type="entry name" value="WH_DNA-bd_sf"/>
</dbReference>
<dbReference type="PANTHER" id="PTHR12296">
    <property type="entry name" value="DENN DOMAIN-CONTAINING PROTEIN 4"/>
    <property type="match status" value="1"/>
</dbReference>
<gene>
    <name evidence="2" type="ORF">TrCOL_g5064</name>
</gene>
<evidence type="ECO:0000313" key="2">
    <source>
        <dbReference type="EMBL" id="GMI35024.1"/>
    </source>
</evidence>
<dbReference type="SMART" id="SM00049">
    <property type="entry name" value="DEP"/>
    <property type="match status" value="1"/>
</dbReference>
<accession>A0A9W7G413</accession>
<dbReference type="GO" id="GO:0031410">
    <property type="term" value="C:cytoplasmic vesicle"/>
    <property type="evidence" value="ECO:0007669"/>
    <property type="project" value="TreeGrafter"/>
</dbReference>
<keyword evidence="3" id="KW-1185">Reference proteome</keyword>
<dbReference type="InterPro" id="IPR000591">
    <property type="entry name" value="DEP_dom"/>
</dbReference>